<evidence type="ECO:0000256" key="7">
    <source>
        <dbReference type="ARBA" id="ARBA00023065"/>
    </source>
</evidence>
<evidence type="ECO:0000256" key="1">
    <source>
        <dbReference type="ARBA" id="ARBA00004554"/>
    </source>
</evidence>
<comment type="similarity">
    <text evidence="2 9">Belongs to the anion exchanger (TC 2.A.31) family.</text>
</comment>
<dbReference type="PANTHER" id="PTHR11453:SF36">
    <property type="entry name" value="ANION EXCHANGE PROTEIN"/>
    <property type="match status" value="1"/>
</dbReference>
<keyword evidence="4" id="KW-1003">Cell membrane</keyword>
<dbReference type="InterPro" id="IPR003020">
    <property type="entry name" value="HCO3_transpt_euk"/>
</dbReference>
<keyword evidence="3 9" id="KW-0813">Transport</keyword>
<feature type="compositionally biased region" description="Low complexity" evidence="10">
    <location>
        <begin position="130"/>
        <end position="166"/>
    </location>
</feature>
<dbReference type="GO" id="GO:0005886">
    <property type="term" value="C:plasma membrane"/>
    <property type="evidence" value="ECO:0000318"/>
    <property type="project" value="GO_Central"/>
</dbReference>
<protein>
    <recommendedName>
        <fullName evidence="9">Anion exchange protein</fullName>
    </recommendedName>
</protein>
<feature type="transmembrane region" description="Helical" evidence="9">
    <location>
        <begin position="765"/>
        <end position="784"/>
    </location>
</feature>
<dbReference type="GO" id="GO:0016323">
    <property type="term" value="C:basolateral plasma membrane"/>
    <property type="evidence" value="ECO:0007669"/>
    <property type="project" value="UniProtKB-SubCell"/>
</dbReference>
<feature type="transmembrane region" description="Helical" evidence="9">
    <location>
        <begin position="446"/>
        <end position="468"/>
    </location>
</feature>
<dbReference type="InterPro" id="IPR011531">
    <property type="entry name" value="HCO3_transpt-like_TM_dom"/>
</dbReference>
<dbReference type="GeneID" id="20215555"/>
<evidence type="ECO:0000256" key="5">
    <source>
        <dbReference type="ARBA" id="ARBA00022692"/>
    </source>
</evidence>
<feature type="transmembrane region" description="Helical" evidence="9">
    <location>
        <begin position="609"/>
        <end position="633"/>
    </location>
</feature>
<evidence type="ECO:0000259" key="11">
    <source>
        <dbReference type="Pfam" id="PF00955"/>
    </source>
</evidence>
<feature type="transmembrane region" description="Helical" evidence="9">
    <location>
        <begin position="705"/>
        <end position="729"/>
    </location>
</feature>
<dbReference type="GO" id="GO:0008509">
    <property type="term" value="F:monoatomic anion transmembrane transporter activity"/>
    <property type="evidence" value="ECO:0007669"/>
    <property type="project" value="InterPro"/>
</dbReference>
<feature type="transmembrane region" description="Helical" evidence="9">
    <location>
        <begin position="665"/>
        <end position="684"/>
    </location>
</feature>
<feature type="domain" description="Band 3 cytoplasmic" evidence="12">
    <location>
        <begin position="19"/>
        <end position="289"/>
    </location>
</feature>
<reference evidence="15" key="1">
    <citation type="submission" date="2012-12" db="EMBL/GenBank/DDBJ databases">
        <authorList>
            <person name="Hellsten U."/>
            <person name="Grimwood J."/>
            <person name="Chapman J.A."/>
            <person name="Shapiro H."/>
            <person name="Aerts A."/>
            <person name="Otillar R.P."/>
            <person name="Terry A.Y."/>
            <person name="Boore J.L."/>
            <person name="Simakov O."/>
            <person name="Marletaz F."/>
            <person name="Cho S.-J."/>
            <person name="Edsinger-Gonzales E."/>
            <person name="Havlak P."/>
            <person name="Kuo D.-H."/>
            <person name="Larsson T."/>
            <person name="Lv J."/>
            <person name="Arendt D."/>
            <person name="Savage R."/>
            <person name="Osoegawa K."/>
            <person name="de Jong P."/>
            <person name="Lindberg D.R."/>
            <person name="Seaver E.C."/>
            <person name="Weisblat D.A."/>
            <person name="Putnam N.H."/>
            <person name="Grigoriev I.V."/>
            <person name="Rokhsar D.S."/>
        </authorList>
    </citation>
    <scope>NUCLEOTIDE SEQUENCE</scope>
</reference>
<keyword evidence="8 9" id="KW-0472">Membrane</keyword>
<dbReference type="GO" id="GO:0005452">
    <property type="term" value="F:solute:inorganic anion antiporter activity"/>
    <property type="evidence" value="ECO:0007669"/>
    <property type="project" value="InterPro"/>
</dbReference>
<feature type="domain" description="Bicarbonate transporter-like transmembrane" evidence="11">
    <location>
        <begin position="332"/>
        <end position="894"/>
    </location>
</feature>
<dbReference type="SUPFAM" id="SSF55804">
    <property type="entry name" value="Phoshotransferase/anion transport protein"/>
    <property type="match status" value="1"/>
</dbReference>
<dbReference type="PANTHER" id="PTHR11453">
    <property type="entry name" value="ANION EXCHANGE PROTEIN"/>
    <property type="match status" value="1"/>
</dbReference>
<comment type="subcellular location">
    <subcellularLocation>
        <location evidence="1">Basolateral cell membrane</location>
        <topology evidence="1">Multi-pass membrane protein</topology>
    </subcellularLocation>
    <subcellularLocation>
        <location evidence="9">Membrane</location>
        <topology evidence="9">Multi-pass membrane protein</topology>
    </subcellularLocation>
</comment>
<dbReference type="OrthoDB" id="1735926at2759"/>
<feature type="region of interest" description="Disordered" evidence="10">
    <location>
        <begin position="112"/>
        <end position="169"/>
    </location>
</feature>
<feature type="transmembrane region" description="Helical" evidence="9">
    <location>
        <begin position="415"/>
        <end position="434"/>
    </location>
</feature>
<evidence type="ECO:0000256" key="4">
    <source>
        <dbReference type="ARBA" id="ARBA00022475"/>
    </source>
</evidence>
<dbReference type="OMA" id="EYESECL"/>
<dbReference type="Pfam" id="PF07565">
    <property type="entry name" value="Band_3_cyto"/>
    <property type="match status" value="1"/>
</dbReference>
<dbReference type="Pfam" id="PF00955">
    <property type="entry name" value="HCO3_cotransp"/>
    <property type="match status" value="1"/>
</dbReference>
<reference evidence="14" key="3">
    <citation type="submission" date="2015-06" db="UniProtKB">
        <authorList>
            <consortium name="EnsemblMetazoa"/>
        </authorList>
    </citation>
    <scope>IDENTIFICATION</scope>
</reference>
<dbReference type="RefSeq" id="XP_009017048.1">
    <property type="nucleotide sequence ID" value="XM_009018800.1"/>
</dbReference>
<dbReference type="FunFam" id="1.10.287.570:FF:000001">
    <property type="entry name" value="Anion exchange protein"/>
    <property type="match status" value="1"/>
</dbReference>
<dbReference type="EMBL" id="AMQM01004077">
    <property type="status" value="NOT_ANNOTATED_CDS"/>
    <property type="molecule type" value="Genomic_DNA"/>
</dbReference>
<keyword evidence="7 9" id="KW-0406">Ion transport</keyword>
<dbReference type="EnsemblMetazoa" id="HelroT78329">
    <property type="protein sequence ID" value="HelroP78329"/>
    <property type="gene ID" value="HelroG78329"/>
</dbReference>
<dbReference type="EMBL" id="KB096411">
    <property type="protein sequence ID" value="ESO05115.1"/>
    <property type="molecule type" value="Genomic_DNA"/>
</dbReference>
<dbReference type="CTD" id="20215555"/>
<evidence type="ECO:0000256" key="8">
    <source>
        <dbReference type="ARBA" id="ARBA00023136"/>
    </source>
</evidence>
<dbReference type="Gene3D" id="3.40.930.10">
    <property type="entry name" value="Mannitol-specific EII, Chain A"/>
    <property type="match status" value="1"/>
</dbReference>
<dbReference type="AlphaFoldDB" id="T1G3A7"/>
<dbReference type="GO" id="GO:0051453">
    <property type="term" value="P:regulation of intracellular pH"/>
    <property type="evidence" value="ECO:0000318"/>
    <property type="project" value="GO_Central"/>
</dbReference>
<evidence type="ECO:0000256" key="3">
    <source>
        <dbReference type="ARBA" id="ARBA00022448"/>
    </source>
</evidence>
<keyword evidence="6 9" id="KW-1133">Transmembrane helix</keyword>
<reference evidence="13 15" key="2">
    <citation type="journal article" date="2013" name="Nature">
        <title>Insights into bilaterian evolution from three spiralian genomes.</title>
        <authorList>
            <person name="Simakov O."/>
            <person name="Marletaz F."/>
            <person name="Cho S.J."/>
            <person name="Edsinger-Gonzales E."/>
            <person name="Havlak P."/>
            <person name="Hellsten U."/>
            <person name="Kuo D.H."/>
            <person name="Larsson T."/>
            <person name="Lv J."/>
            <person name="Arendt D."/>
            <person name="Savage R."/>
            <person name="Osoegawa K."/>
            <person name="de Jong P."/>
            <person name="Grimwood J."/>
            <person name="Chapman J.A."/>
            <person name="Shapiro H."/>
            <person name="Aerts A."/>
            <person name="Otillar R.P."/>
            <person name="Terry A.Y."/>
            <person name="Boore J.L."/>
            <person name="Grigoriev I.V."/>
            <person name="Lindberg D.R."/>
            <person name="Seaver E.C."/>
            <person name="Weisblat D.A."/>
            <person name="Putnam N.H."/>
            <person name="Rokhsar D.S."/>
        </authorList>
    </citation>
    <scope>NUCLEOTIDE SEQUENCE</scope>
</reference>
<dbReference type="NCBIfam" id="TIGR00834">
    <property type="entry name" value="ae"/>
    <property type="match status" value="1"/>
</dbReference>
<sequence>MKFKWEPLITASLLHNNHCLFTQMDVLCHFRDDTFAWKEAARWLKYEEKVEIGGRWSKPHVTTTSLHAILQLREAITSGRCMLDMQLNVPCPNLTGLNLFKTDSIRKLRHILTQPHKHKNRKGERKRKINNNNNNNNNNNKNNNNINKENNDANDINNANKTTNKKLSLPNRKLMKKIPNKTETASILIGQVDFLNEPIIALFRLKSTNVVEELCEVALPTRFVALAIGPFKKMTIGECNEIGRAMAALFNDKVFCEVAYNAYTAHDILTGIDEYLDDLTVLPPSIWDPCARLEPPVNTKTKVLMMMEEVLNDDVIDESLIRTGRIKNPEYRLFGGLVADVKRRFRYFLSDIRDGLHVQCIASIIFLYFACITPIVTFGGLMGRKTDNYMGTMETLTSAAVCGCFYALFSGQPLTIIGATGPLLVFESILYHLCKENRIDFLSFRCWIGLWSFVYLLIIVAFDLSSYVRYITRFTEESFAVLISLIFIVEAFSKIFEIWHTHPVLLRREAIYTNTGTSLQLDPSENDVNLSRDDVDMSRDLLYGNDEGCLTKDDCQSANWTTLGAVCDNDNYVSAVPDVFLLSFLLFFGTFSIAFTLRTFRNSPFFPSLIRNLLGDFAVFLSIVAMTVVDYFFGLDTPKLEVPNEFKPTLPDRGWLVNPLKINHWWLILVATFPGLLATILISLDQQITAVIINRKEHKLKKGHGYHLDLFVLAILIAICSFLGLPWFVAATVRAITHVKSLIRESEVKIPGERPQMLGVREQRVTGFLIHLFIGFSTLLTSVLRLVPMPVLYGVFLYMGITSLGDVQFVERVLLLFMPIKHQPDCIYLRHVKTRNVHSFTLIQIGCSVLMWSIKSIQATSIGFPLVLIALIVTRKVMDLLFSQRDLYWLDNLLPDNKRRKSEDLKKHLDAIDLQVILIINQTNNFE</sequence>
<name>T1G3A7_HELRO</name>
<accession>T1G3A7</accession>
<dbReference type="HOGENOM" id="CLU_002289_5_1_1"/>
<proteinExistence type="inferred from homology"/>
<dbReference type="InterPro" id="IPR013769">
    <property type="entry name" value="Band3_cytoplasmic_dom"/>
</dbReference>
<organism evidence="14 15">
    <name type="scientific">Helobdella robusta</name>
    <name type="common">Californian leech</name>
    <dbReference type="NCBI Taxonomy" id="6412"/>
    <lineage>
        <taxon>Eukaryota</taxon>
        <taxon>Metazoa</taxon>
        <taxon>Spiralia</taxon>
        <taxon>Lophotrochozoa</taxon>
        <taxon>Annelida</taxon>
        <taxon>Clitellata</taxon>
        <taxon>Hirudinea</taxon>
        <taxon>Rhynchobdellida</taxon>
        <taxon>Glossiphoniidae</taxon>
        <taxon>Helobdella</taxon>
    </lineage>
</organism>
<dbReference type="Gene3D" id="1.10.287.570">
    <property type="entry name" value="Helical hairpin bin"/>
    <property type="match status" value="1"/>
</dbReference>
<evidence type="ECO:0000313" key="14">
    <source>
        <dbReference type="EnsemblMetazoa" id="HelroP78329"/>
    </source>
</evidence>
<evidence type="ECO:0000256" key="6">
    <source>
        <dbReference type="ARBA" id="ARBA00022989"/>
    </source>
</evidence>
<evidence type="ECO:0000313" key="13">
    <source>
        <dbReference type="EMBL" id="ESO05115.1"/>
    </source>
</evidence>
<evidence type="ECO:0000256" key="10">
    <source>
        <dbReference type="SAM" id="MobiDB-lite"/>
    </source>
</evidence>
<feature type="transmembrane region" description="Helical" evidence="9">
    <location>
        <begin position="579"/>
        <end position="597"/>
    </location>
</feature>
<keyword evidence="5 9" id="KW-0812">Transmembrane</keyword>
<feature type="transmembrane region" description="Helical" evidence="9">
    <location>
        <begin position="361"/>
        <end position="382"/>
    </location>
</feature>
<dbReference type="GO" id="GO:0015701">
    <property type="term" value="P:bicarbonate transport"/>
    <property type="evidence" value="ECO:0000318"/>
    <property type="project" value="GO_Central"/>
</dbReference>
<dbReference type="PRINTS" id="PR01231">
    <property type="entry name" value="HCO3TRNSPORT"/>
</dbReference>
<feature type="transmembrane region" description="Helical" evidence="9">
    <location>
        <begin position="791"/>
        <end position="810"/>
    </location>
</feature>
<comment type="caution">
    <text evidence="9">Lacks conserved residue(s) required for the propagation of feature annotation.</text>
</comment>
<feature type="compositionally biased region" description="Basic residues" evidence="10">
    <location>
        <begin position="112"/>
        <end position="129"/>
    </location>
</feature>
<evidence type="ECO:0000313" key="15">
    <source>
        <dbReference type="Proteomes" id="UP000015101"/>
    </source>
</evidence>
<dbReference type="Proteomes" id="UP000015101">
    <property type="component" value="Unassembled WGS sequence"/>
</dbReference>
<keyword evidence="15" id="KW-1185">Reference proteome</keyword>
<dbReference type="InterPro" id="IPR003024">
    <property type="entry name" value="Na/HCO3_transpt"/>
</dbReference>
<evidence type="ECO:0000256" key="9">
    <source>
        <dbReference type="RuleBase" id="RU362035"/>
    </source>
</evidence>
<dbReference type="PRINTS" id="PR01232">
    <property type="entry name" value="NAHCO3TRSPRT"/>
</dbReference>
<evidence type="ECO:0000256" key="2">
    <source>
        <dbReference type="ARBA" id="ARBA00010993"/>
    </source>
</evidence>
<evidence type="ECO:0000259" key="12">
    <source>
        <dbReference type="Pfam" id="PF07565"/>
    </source>
</evidence>
<dbReference type="eggNOG" id="KOG1172">
    <property type="taxonomic scope" value="Eukaryota"/>
</dbReference>
<dbReference type="InterPro" id="IPR016152">
    <property type="entry name" value="PTrfase/Anion_transptr"/>
</dbReference>
<dbReference type="KEGG" id="hro:HELRODRAFT_78329"/>
<gene>
    <name evidence="14" type="primary">20215555</name>
    <name evidence="13" type="ORF">HELRODRAFT_78329</name>
</gene>
<dbReference type="InParanoid" id="T1G3A7"/>
<dbReference type="GO" id="GO:0055085">
    <property type="term" value="P:transmembrane transport"/>
    <property type="evidence" value="ECO:0000318"/>
    <property type="project" value="GO_Central"/>
</dbReference>
<dbReference type="STRING" id="6412.T1G3A7"/>
<dbReference type="GO" id="GO:0008510">
    <property type="term" value="F:sodium:bicarbonate symporter activity"/>
    <property type="evidence" value="ECO:0000318"/>
    <property type="project" value="GO_Central"/>
</dbReference>